<name>A0ABP8RAN1_9ACTN</name>
<protein>
    <submittedName>
        <fullName evidence="1">Uncharacterized protein</fullName>
    </submittedName>
</protein>
<gene>
    <name evidence="1" type="ORF">GCM10023191_101920</name>
</gene>
<evidence type="ECO:0000313" key="2">
    <source>
        <dbReference type="Proteomes" id="UP001500503"/>
    </source>
</evidence>
<sequence length="616" mass="66483">MSHNRSPVEPHTLAQLARRARLASSRARALNAEGRLPAPDLHDADGRPLWNAATIDAWCRTTDRKVADDAVWIYRVPDASATAEELFHGMVEFVPYPGARTAAVFAKCWGTEHGHLVYVREVDGEPGDRGLDYALQARAAAQVVAPRFWPDTLVLVDSGLPYRPNALEDPPDIVLNMYQLSIDETDAPDSEGISPGPETLRERVGRLLGRPAAIAPEPPPRPHATAVRGYGSPEATDVARVIGTPMPTWIRGTCRREAIDRARAYSGTFTVPDTASAWQPTLERLKAAHRKLAGSHPAAFALLAADATATLAEVRGIHAQTRQRGPGWYLVARPAAPALPLDLELELAGLPKVTDLPAEQITAELAELRHAEANLPADDDGEGDALAHAVALLTIAAESIDPNLAVDAVIVEAGTMDGEAADQWRSTLRRHPDPDHVWNTRRGRRLLEYGHHAPDDVRELLVDHADRIIALVPSRAGGLDFIAEWPTGLPSGWNETTIIAGDHDEGRGYGPVLALTRTAEGLCADLVPAPPGSTIFGGFTWGYAGGGPSQLYEALVRVACAIPLGLNDEFRAPYDSELSEIITTTEGPLRLRWADVLAWARHDLPPGGSDQTGERQ</sequence>
<dbReference type="Proteomes" id="UP001500503">
    <property type="component" value="Unassembled WGS sequence"/>
</dbReference>
<dbReference type="RefSeq" id="WP_345475892.1">
    <property type="nucleotide sequence ID" value="NZ_BAABHF010000088.1"/>
</dbReference>
<organism evidence="1 2">
    <name type="scientific">Actinoallomurus oryzae</name>
    <dbReference type="NCBI Taxonomy" id="502180"/>
    <lineage>
        <taxon>Bacteria</taxon>
        <taxon>Bacillati</taxon>
        <taxon>Actinomycetota</taxon>
        <taxon>Actinomycetes</taxon>
        <taxon>Streptosporangiales</taxon>
        <taxon>Thermomonosporaceae</taxon>
        <taxon>Actinoallomurus</taxon>
    </lineage>
</organism>
<proteinExistence type="predicted"/>
<keyword evidence="2" id="KW-1185">Reference proteome</keyword>
<dbReference type="EMBL" id="BAABHF010000088">
    <property type="protein sequence ID" value="GAA4522539.1"/>
    <property type="molecule type" value="Genomic_DNA"/>
</dbReference>
<evidence type="ECO:0000313" key="1">
    <source>
        <dbReference type="EMBL" id="GAA4522539.1"/>
    </source>
</evidence>
<reference evidence="2" key="1">
    <citation type="journal article" date="2019" name="Int. J. Syst. Evol. Microbiol.">
        <title>The Global Catalogue of Microorganisms (GCM) 10K type strain sequencing project: providing services to taxonomists for standard genome sequencing and annotation.</title>
        <authorList>
            <consortium name="The Broad Institute Genomics Platform"/>
            <consortium name="The Broad Institute Genome Sequencing Center for Infectious Disease"/>
            <person name="Wu L."/>
            <person name="Ma J."/>
        </authorList>
    </citation>
    <scope>NUCLEOTIDE SEQUENCE [LARGE SCALE GENOMIC DNA]</scope>
    <source>
        <strain evidence="2">JCM 17933</strain>
    </source>
</reference>
<accession>A0ABP8RAN1</accession>
<comment type="caution">
    <text evidence="1">The sequence shown here is derived from an EMBL/GenBank/DDBJ whole genome shotgun (WGS) entry which is preliminary data.</text>
</comment>